<sequence>MQEKEQEKLLEEASTVVREQGCYMKRAIDSDNLRDALKHASNFVSELRTSLLSPKHYYELYMLVFQELQHLLAFFSDKSRHGRRLADLYETVQHAGNIVPRLYLLVTVGVAFIKSKEAPAADILRDLTELCKGVQHPMRGLFLRFYLTQLCRNVLPDKGSEYEQEGGSGAEDAFLFLLTNFNESARLWVRLQQQSSVRDRAKRENERQDLRVLVGSALVRMAQLEGMTVEFYKTQALPAILQQIMACKDTLAQQYLLDCVVQVFSDECHLQTLDQLLAQTANVQKGVALKPVLVNLLRRLTSFLQADPEALPQDISVFDLFRNFIESQVDSAILTYSGGGGTPSDSPTGGSMDLPSLLALQVAFLNFCLTLFPSRIDYVSQILDSAHRLLVATSQRPSAAPLTTAAGMAGGRSPPSLAKLHSPGGVTLSPTGLDGSYAASASARTDTSNKHLKPLPEAGMEALMELLAAPLRVLSLQVLNIESYAPLMDFLDTSTRNSVASTMVSAVVAAGTPLSSAESLGRFLSLVSPLLREEGSEKRLDDESAALEEPVAIATEAAQQLQQLAMLVHLAKAEDTDDHFSLLLVAKSKFSEGGPNCLRVLLPPLVISACRLLPSVIERQQQAEQRIQDVTPPAHGGKKICQFMHSTCLELVQIDAEMALRLWLVAAMAADNANVAVGGYEAICHEFISQALVCFEEEITESKRQFAALSEMVGCMSGFIRGLDRENYDSIASRVTQHGAKLLKKPDQCRAVLSCSHLYWNAAEYRDSRRVLECLQKCLKIADVCVQASTSHVSLFIEILDKYVYYFDQNNPEVTVDFIQNLVALCAEHCRFAELDKECSVMNNFRNTLQHLRRKKQADGSGKYRDV</sequence>
<evidence type="ECO:0000313" key="8">
    <source>
        <dbReference type="EMBL" id="CDJ42796.1"/>
    </source>
</evidence>
<dbReference type="VEuPathDB" id="ToxoDB:ETH_00013940"/>
<dbReference type="GeneID" id="25251950"/>
<dbReference type="OMA" id="YIRSREY"/>
<reference evidence="8" key="2">
    <citation type="submission" date="2013-10" db="EMBL/GenBank/DDBJ databases">
        <authorList>
            <person name="Aslett M."/>
        </authorList>
    </citation>
    <scope>NUCLEOTIDE SEQUENCE [LARGE SCALE GENOMIC DNA]</scope>
    <source>
        <strain evidence="8">Houghton</strain>
    </source>
</reference>
<dbReference type="GO" id="GO:0005829">
    <property type="term" value="C:cytosol"/>
    <property type="evidence" value="ECO:0007669"/>
    <property type="project" value="GOC"/>
</dbReference>
<dbReference type="PANTHER" id="PTHR11099">
    <property type="entry name" value="VACUOLAR SORTING PROTEIN 35"/>
    <property type="match status" value="1"/>
</dbReference>
<keyword evidence="4 6" id="KW-0653">Protein transport</keyword>
<evidence type="ECO:0000256" key="2">
    <source>
        <dbReference type="ARBA" id="ARBA00006536"/>
    </source>
</evidence>
<proteinExistence type="inferred from homology"/>
<dbReference type="GO" id="GO:0005770">
    <property type="term" value="C:late endosome"/>
    <property type="evidence" value="ECO:0007669"/>
    <property type="project" value="TreeGrafter"/>
</dbReference>
<dbReference type="InterPro" id="IPR042491">
    <property type="entry name" value="Vps35_C"/>
</dbReference>
<evidence type="ECO:0000313" key="9">
    <source>
        <dbReference type="Proteomes" id="UP000030747"/>
    </source>
</evidence>
<gene>
    <name evidence="8" type="ORF">ETH_00013940</name>
</gene>
<dbReference type="GO" id="GO:0042147">
    <property type="term" value="P:retrograde transport, endosome to Golgi"/>
    <property type="evidence" value="ECO:0007669"/>
    <property type="project" value="InterPro"/>
</dbReference>
<dbReference type="Gene3D" id="1.25.40.660">
    <property type="entry name" value="Vacuolar protein sorting-associated protein 35, helical subcomplex Vps35-C"/>
    <property type="match status" value="1"/>
</dbReference>
<dbReference type="RefSeq" id="XP_013233546.1">
    <property type="nucleotide sequence ID" value="XM_013378092.1"/>
</dbReference>
<evidence type="ECO:0000256" key="4">
    <source>
        <dbReference type="ARBA" id="ARBA00022927"/>
    </source>
</evidence>
<dbReference type="GO" id="GO:0030906">
    <property type="term" value="C:retromer, cargo-selective complex"/>
    <property type="evidence" value="ECO:0007669"/>
    <property type="project" value="InterPro"/>
</dbReference>
<dbReference type="GO" id="GO:0006886">
    <property type="term" value="P:intracellular protein transport"/>
    <property type="evidence" value="ECO:0007669"/>
    <property type="project" value="TreeGrafter"/>
</dbReference>
<dbReference type="Proteomes" id="UP000030747">
    <property type="component" value="Unassembled WGS sequence"/>
</dbReference>
<keyword evidence="5" id="KW-0472">Membrane</keyword>
<keyword evidence="3 6" id="KW-0813">Transport</keyword>
<dbReference type="InterPro" id="IPR005378">
    <property type="entry name" value="Vps35"/>
</dbReference>
<evidence type="ECO:0000256" key="5">
    <source>
        <dbReference type="ARBA" id="ARBA00023136"/>
    </source>
</evidence>
<dbReference type="PANTHER" id="PTHR11099:SF0">
    <property type="entry name" value="VACUOLAR PROTEIN SORTING-ASSOCIATED PROTEIN 35"/>
    <property type="match status" value="1"/>
</dbReference>
<evidence type="ECO:0000256" key="7">
    <source>
        <dbReference type="SAM" id="MobiDB-lite"/>
    </source>
</evidence>
<dbReference type="VEuPathDB" id="ToxoDB:ETH2_0412300"/>
<dbReference type="EMBL" id="HG675738">
    <property type="protein sequence ID" value="CDJ42796.1"/>
    <property type="molecule type" value="Genomic_DNA"/>
</dbReference>
<dbReference type="PIRSF" id="PIRSF009375">
    <property type="entry name" value="Retromer_Vps35"/>
    <property type="match status" value="1"/>
</dbReference>
<evidence type="ECO:0000256" key="1">
    <source>
        <dbReference type="ARBA" id="ARBA00004170"/>
    </source>
</evidence>
<comment type="subcellular location">
    <subcellularLocation>
        <location evidence="1">Membrane</location>
        <topology evidence="1">Peripheral membrane protein</topology>
    </subcellularLocation>
</comment>
<reference evidence="8" key="1">
    <citation type="submission" date="2013-10" db="EMBL/GenBank/DDBJ databases">
        <title>Genomic analysis of the causative agents of coccidiosis in chickens.</title>
        <authorList>
            <person name="Reid A.J."/>
            <person name="Blake D."/>
            <person name="Billington K."/>
            <person name="Browne H."/>
            <person name="Dunn M."/>
            <person name="Hung S."/>
            <person name="Kawahara F."/>
            <person name="Miranda-Saavedra D."/>
            <person name="Mourier T."/>
            <person name="Nagra H."/>
            <person name="Otto T.D."/>
            <person name="Rawlings N."/>
            <person name="Sanchez A."/>
            <person name="Sanders M."/>
            <person name="Subramaniam C."/>
            <person name="Tay Y."/>
            <person name="Dear P."/>
            <person name="Doerig C."/>
            <person name="Gruber A."/>
            <person name="Parkinson J."/>
            <person name="Shirley M."/>
            <person name="Wan K.L."/>
            <person name="Berriman M."/>
            <person name="Tomley F."/>
            <person name="Pain A."/>
        </authorList>
    </citation>
    <scope>NUCLEOTIDE SEQUENCE [LARGE SCALE GENOMIC DNA]</scope>
    <source>
        <strain evidence="8">Houghton</strain>
    </source>
</reference>
<comment type="similarity">
    <text evidence="2 6">Belongs to the VPS35 family.</text>
</comment>
<dbReference type="Pfam" id="PF03635">
    <property type="entry name" value="Vps35"/>
    <property type="match status" value="1"/>
</dbReference>
<name>U6KXU7_EIMTE</name>
<comment type="function">
    <text evidence="6">Plays a role in vesicular protein sorting.</text>
</comment>
<organism evidence="8 9">
    <name type="scientific">Eimeria tenella</name>
    <name type="common">Coccidian parasite</name>
    <dbReference type="NCBI Taxonomy" id="5802"/>
    <lineage>
        <taxon>Eukaryota</taxon>
        <taxon>Sar</taxon>
        <taxon>Alveolata</taxon>
        <taxon>Apicomplexa</taxon>
        <taxon>Conoidasida</taxon>
        <taxon>Coccidia</taxon>
        <taxon>Eucoccidiorida</taxon>
        <taxon>Eimeriorina</taxon>
        <taxon>Eimeriidae</taxon>
        <taxon>Eimeria</taxon>
    </lineage>
</organism>
<dbReference type="OrthoDB" id="10258141at2759"/>
<protein>
    <recommendedName>
        <fullName evidence="6">Vacuolar protein sorting-associated protein 35</fullName>
    </recommendedName>
</protein>
<keyword evidence="9" id="KW-1185">Reference proteome</keyword>
<evidence type="ECO:0000256" key="3">
    <source>
        <dbReference type="ARBA" id="ARBA00022448"/>
    </source>
</evidence>
<dbReference type="AlphaFoldDB" id="U6KXU7"/>
<accession>U6KXU7</accession>
<feature type="region of interest" description="Disordered" evidence="7">
    <location>
        <begin position="403"/>
        <end position="425"/>
    </location>
</feature>
<evidence type="ECO:0000256" key="6">
    <source>
        <dbReference type="PIRNR" id="PIRNR009375"/>
    </source>
</evidence>